<accession>A0ABT5ISZ0</accession>
<comment type="caution">
    <text evidence="13">The sequence shown here is derived from an EMBL/GenBank/DDBJ whole genome shotgun (WGS) entry which is preliminary data.</text>
</comment>
<keyword evidence="9" id="KW-0472">Membrane</keyword>
<reference evidence="13 14" key="1">
    <citation type="submission" date="2023-01" db="EMBL/GenBank/DDBJ databases">
        <title>Novel species of the genus Vogesella isolated from rivers.</title>
        <authorList>
            <person name="Lu H."/>
        </authorList>
    </citation>
    <scope>NUCLEOTIDE SEQUENCE [LARGE SCALE GENOMIC DNA]</scope>
    <source>
        <strain evidence="13 14">DC21W</strain>
    </source>
</reference>
<keyword evidence="6 11" id="KW-0732">Signal</keyword>
<keyword evidence="4" id="KW-1134">Transmembrane beta strand</keyword>
<dbReference type="RefSeq" id="WP_272750136.1">
    <property type="nucleotide sequence ID" value="NZ_JAQQLF010000001.1"/>
</dbReference>
<dbReference type="Gene3D" id="2.40.160.10">
    <property type="entry name" value="Porin"/>
    <property type="match status" value="1"/>
</dbReference>
<dbReference type="InterPro" id="IPR050298">
    <property type="entry name" value="Gram-neg_bact_OMP"/>
</dbReference>
<evidence type="ECO:0000256" key="9">
    <source>
        <dbReference type="ARBA" id="ARBA00023136"/>
    </source>
</evidence>
<keyword evidence="8" id="KW-0626">Porin</keyword>
<dbReference type="Pfam" id="PF13609">
    <property type="entry name" value="Porin_4"/>
    <property type="match status" value="1"/>
</dbReference>
<keyword evidence="14" id="KW-1185">Reference proteome</keyword>
<feature type="signal peptide" evidence="11">
    <location>
        <begin position="1"/>
        <end position="20"/>
    </location>
</feature>
<evidence type="ECO:0000256" key="8">
    <source>
        <dbReference type="ARBA" id="ARBA00023114"/>
    </source>
</evidence>
<keyword evidence="5" id="KW-0812">Transmembrane</keyword>
<keyword evidence="10" id="KW-0998">Cell outer membrane</keyword>
<evidence type="ECO:0000256" key="6">
    <source>
        <dbReference type="ARBA" id="ARBA00022729"/>
    </source>
</evidence>
<evidence type="ECO:0000256" key="10">
    <source>
        <dbReference type="ARBA" id="ARBA00023237"/>
    </source>
</evidence>
<dbReference type="InterPro" id="IPR033900">
    <property type="entry name" value="Gram_neg_porin_domain"/>
</dbReference>
<protein>
    <submittedName>
        <fullName evidence="13">Porin</fullName>
    </submittedName>
</protein>
<sequence length="342" mass="36240">MQRKTLALIIASLASTPAFADGWTDVFKLSGSAEANYIVTDNGTTTSSELDRALLLNIDASKDIAGGNKLGARISQKIATGETVENKVGIGSREAYVTLSGDFGTVKAGRAFINSYLTLDWPFGQVGFWPVAEGGAGKVTSKVYLPNTLSYQSPALGNFSFSAQHGWGNEKHNKDSVYDLAGTLTLGKATLYAGVLGGKPATKTKETKANLTTGVVSETTTVTNDTENSQQYLAASVGVSDDLTLRAMVQSYKQEKAGKQTNKGSETSLGLTYTMGKAGYIKAAYMNQNNTGVADDYSRFAVQYGRDIGGGAEWYARLTKVAPKASGAKDTNQFLTGVWIGF</sequence>
<evidence type="ECO:0000256" key="1">
    <source>
        <dbReference type="ARBA" id="ARBA00004571"/>
    </source>
</evidence>
<feature type="domain" description="Porin" evidence="12">
    <location>
        <begin position="7"/>
        <end position="319"/>
    </location>
</feature>
<evidence type="ECO:0000256" key="2">
    <source>
        <dbReference type="ARBA" id="ARBA00011233"/>
    </source>
</evidence>
<evidence type="ECO:0000256" key="7">
    <source>
        <dbReference type="ARBA" id="ARBA00023065"/>
    </source>
</evidence>
<evidence type="ECO:0000313" key="13">
    <source>
        <dbReference type="EMBL" id="MDC7715644.1"/>
    </source>
</evidence>
<comment type="subcellular location">
    <subcellularLocation>
        <location evidence="1">Cell outer membrane</location>
        <topology evidence="1">Multi-pass membrane protein</topology>
    </subcellularLocation>
</comment>
<evidence type="ECO:0000256" key="11">
    <source>
        <dbReference type="SAM" id="SignalP"/>
    </source>
</evidence>
<dbReference type="PANTHER" id="PTHR34501">
    <property type="entry name" value="PROTEIN YDDL-RELATED"/>
    <property type="match status" value="1"/>
</dbReference>
<dbReference type="PANTHER" id="PTHR34501:SF9">
    <property type="entry name" value="MAJOR OUTER MEMBRANE PROTEIN P.IA"/>
    <property type="match status" value="1"/>
</dbReference>
<gene>
    <name evidence="13" type="ORF">PQU95_00225</name>
</gene>
<evidence type="ECO:0000256" key="3">
    <source>
        <dbReference type="ARBA" id="ARBA00022448"/>
    </source>
</evidence>
<evidence type="ECO:0000313" key="14">
    <source>
        <dbReference type="Proteomes" id="UP001219956"/>
    </source>
</evidence>
<organism evidence="13 14">
    <name type="scientific">Vogesella aquatica</name>
    <dbReference type="NCBI Taxonomy" id="2984206"/>
    <lineage>
        <taxon>Bacteria</taxon>
        <taxon>Pseudomonadati</taxon>
        <taxon>Pseudomonadota</taxon>
        <taxon>Betaproteobacteria</taxon>
        <taxon>Neisseriales</taxon>
        <taxon>Chromobacteriaceae</taxon>
        <taxon>Vogesella</taxon>
    </lineage>
</organism>
<evidence type="ECO:0000256" key="5">
    <source>
        <dbReference type="ARBA" id="ARBA00022692"/>
    </source>
</evidence>
<keyword evidence="7" id="KW-0406">Ion transport</keyword>
<dbReference type="InterPro" id="IPR023614">
    <property type="entry name" value="Porin_dom_sf"/>
</dbReference>
<dbReference type="EMBL" id="JAQQLF010000001">
    <property type="protein sequence ID" value="MDC7715644.1"/>
    <property type="molecule type" value="Genomic_DNA"/>
</dbReference>
<dbReference type="Proteomes" id="UP001219956">
    <property type="component" value="Unassembled WGS sequence"/>
</dbReference>
<dbReference type="SUPFAM" id="SSF56935">
    <property type="entry name" value="Porins"/>
    <property type="match status" value="1"/>
</dbReference>
<evidence type="ECO:0000259" key="12">
    <source>
        <dbReference type="Pfam" id="PF13609"/>
    </source>
</evidence>
<proteinExistence type="predicted"/>
<keyword evidence="3" id="KW-0813">Transport</keyword>
<comment type="subunit">
    <text evidence="2">Homotrimer.</text>
</comment>
<evidence type="ECO:0000256" key="4">
    <source>
        <dbReference type="ARBA" id="ARBA00022452"/>
    </source>
</evidence>
<name>A0ABT5ISZ0_9NEIS</name>
<feature type="chain" id="PRO_5045722095" evidence="11">
    <location>
        <begin position="21"/>
        <end position="342"/>
    </location>
</feature>